<keyword evidence="2" id="KW-1185">Reference proteome</keyword>
<name>A0ACB9GSD4_9ASTR</name>
<gene>
    <name evidence="1" type="ORF">L1987_45215</name>
</gene>
<dbReference type="EMBL" id="CM042031">
    <property type="protein sequence ID" value="KAI3786088.1"/>
    <property type="molecule type" value="Genomic_DNA"/>
</dbReference>
<reference evidence="1 2" key="2">
    <citation type="journal article" date="2022" name="Mol. Ecol. Resour.">
        <title>The genomes of chicory, endive, great burdock and yacon provide insights into Asteraceae paleo-polyploidization history and plant inulin production.</title>
        <authorList>
            <person name="Fan W."/>
            <person name="Wang S."/>
            <person name="Wang H."/>
            <person name="Wang A."/>
            <person name="Jiang F."/>
            <person name="Liu H."/>
            <person name="Zhao H."/>
            <person name="Xu D."/>
            <person name="Zhang Y."/>
        </authorList>
    </citation>
    <scope>NUCLEOTIDE SEQUENCE [LARGE SCALE GENOMIC DNA]</scope>
    <source>
        <strain evidence="2">cv. Yunnan</strain>
        <tissue evidence="1">Leaves</tissue>
    </source>
</reference>
<proteinExistence type="predicted"/>
<evidence type="ECO:0000313" key="1">
    <source>
        <dbReference type="EMBL" id="KAI3786088.1"/>
    </source>
</evidence>
<organism evidence="1 2">
    <name type="scientific">Smallanthus sonchifolius</name>
    <dbReference type="NCBI Taxonomy" id="185202"/>
    <lineage>
        <taxon>Eukaryota</taxon>
        <taxon>Viridiplantae</taxon>
        <taxon>Streptophyta</taxon>
        <taxon>Embryophyta</taxon>
        <taxon>Tracheophyta</taxon>
        <taxon>Spermatophyta</taxon>
        <taxon>Magnoliopsida</taxon>
        <taxon>eudicotyledons</taxon>
        <taxon>Gunneridae</taxon>
        <taxon>Pentapetalae</taxon>
        <taxon>asterids</taxon>
        <taxon>campanulids</taxon>
        <taxon>Asterales</taxon>
        <taxon>Asteraceae</taxon>
        <taxon>Asteroideae</taxon>
        <taxon>Heliantheae alliance</taxon>
        <taxon>Millerieae</taxon>
        <taxon>Smallanthus</taxon>
    </lineage>
</organism>
<sequence length="183" mass="19986">MSSSTSLALLFLTIAIATAAAKEYQVGNAVGWRIPATNETELYTTWASRRLFHIGDSLRFRYSTGSVVLVDKWEFYHCDSSHPISYFNDGNTLVNLDKVGAVYFISGNLDRCNQGQRMIVNVKNVRRFSPSTADPPYNPYYATSPSPSLVSGSGASSDSGPAVLVFASRIVALASFGLWLVQL</sequence>
<protein>
    <submittedName>
        <fullName evidence="1">Uncharacterized protein</fullName>
    </submittedName>
</protein>
<accession>A0ACB9GSD4</accession>
<comment type="caution">
    <text evidence="1">The sequence shown here is derived from an EMBL/GenBank/DDBJ whole genome shotgun (WGS) entry which is preliminary data.</text>
</comment>
<reference evidence="2" key="1">
    <citation type="journal article" date="2022" name="Mol. Ecol. Resour.">
        <title>The genomes of chicory, endive, great burdock and yacon provide insights into Asteraceae palaeo-polyploidization history and plant inulin production.</title>
        <authorList>
            <person name="Fan W."/>
            <person name="Wang S."/>
            <person name="Wang H."/>
            <person name="Wang A."/>
            <person name="Jiang F."/>
            <person name="Liu H."/>
            <person name="Zhao H."/>
            <person name="Xu D."/>
            <person name="Zhang Y."/>
        </authorList>
    </citation>
    <scope>NUCLEOTIDE SEQUENCE [LARGE SCALE GENOMIC DNA]</scope>
    <source>
        <strain evidence="2">cv. Yunnan</strain>
    </source>
</reference>
<evidence type="ECO:0000313" key="2">
    <source>
        <dbReference type="Proteomes" id="UP001056120"/>
    </source>
</evidence>
<dbReference type="Proteomes" id="UP001056120">
    <property type="component" value="Linkage Group LG14"/>
</dbReference>